<accession>A0A315Z6N2</accession>
<dbReference type="Proteomes" id="UP000245535">
    <property type="component" value="Unassembled WGS sequence"/>
</dbReference>
<dbReference type="Gene3D" id="1.25.40.10">
    <property type="entry name" value="Tetratricopeptide repeat domain"/>
    <property type="match status" value="1"/>
</dbReference>
<dbReference type="Pfam" id="PF13181">
    <property type="entry name" value="TPR_8"/>
    <property type="match status" value="1"/>
</dbReference>
<keyword evidence="2" id="KW-1185">Reference proteome</keyword>
<gene>
    <name evidence="1" type="ORF">BC781_107220</name>
</gene>
<sequence>MNQERLNKLFAFLEEEPNDPFLIYAIANEYLESKPTEAKKYYDRLLFEHENYTGTYYHAAQLYLDLGDKEKAESIYKKGLLICQKENDRHALAELQRAYNEFLYEDEEEDEW</sequence>
<dbReference type="InterPro" id="IPR011990">
    <property type="entry name" value="TPR-like_helical_dom_sf"/>
</dbReference>
<comment type="caution">
    <text evidence="1">The sequence shown here is derived from an EMBL/GenBank/DDBJ whole genome shotgun (WGS) entry which is preliminary data.</text>
</comment>
<evidence type="ECO:0000313" key="1">
    <source>
        <dbReference type="EMBL" id="PWJ38630.1"/>
    </source>
</evidence>
<dbReference type="OrthoDB" id="1524733at2"/>
<dbReference type="InterPro" id="IPR019734">
    <property type="entry name" value="TPR_rpt"/>
</dbReference>
<dbReference type="AlphaFoldDB" id="A0A315Z6N2"/>
<protein>
    <submittedName>
        <fullName evidence="1">Tetratricopeptide repeat protein</fullName>
    </submittedName>
</protein>
<dbReference type="EMBL" id="QGDO01000007">
    <property type="protein sequence ID" value="PWJ38630.1"/>
    <property type="molecule type" value="Genomic_DNA"/>
</dbReference>
<evidence type="ECO:0000313" key="2">
    <source>
        <dbReference type="Proteomes" id="UP000245535"/>
    </source>
</evidence>
<dbReference type="SUPFAM" id="SSF48452">
    <property type="entry name" value="TPR-like"/>
    <property type="match status" value="1"/>
</dbReference>
<reference evidence="1 2" key="1">
    <citation type="submission" date="2018-03" db="EMBL/GenBank/DDBJ databases">
        <title>Genomic Encyclopedia of Archaeal and Bacterial Type Strains, Phase II (KMG-II): from individual species to whole genera.</title>
        <authorList>
            <person name="Goeker M."/>
        </authorList>
    </citation>
    <scope>NUCLEOTIDE SEQUENCE [LARGE SCALE GENOMIC DNA]</scope>
    <source>
        <strain evidence="1 2">DSM 28229</strain>
    </source>
</reference>
<organism evidence="1 2">
    <name type="scientific">Sediminitomix flava</name>
    <dbReference type="NCBI Taxonomy" id="379075"/>
    <lineage>
        <taxon>Bacteria</taxon>
        <taxon>Pseudomonadati</taxon>
        <taxon>Bacteroidota</taxon>
        <taxon>Cytophagia</taxon>
        <taxon>Cytophagales</taxon>
        <taxon>Flammeovirgaceae</taxon>
        <taxon>Sediminitomix</taxon>
    </lineage>
</organism>
<dbReference type="RefSeq" id="WP_109621878.1">
    <property type="nucleotide sequence ID" value="NZ_QGDO01000007.1"/>
</dbReference>
<proteinExistence type="predicted"/>
<name>A0A315Z6N2_SEDFL</name>